<reference evidence="1 2" key="1">
    <citation type="submission" date="2023-11" db="EMBL/GenBank/DDBJ databases">
        <title>Paucibacter sp. nov., isolated from fresh soil in Korea.</title>
        <authorList>
            <person name="Le N.T.T."/>
        </authorList>
    </citation>
    <scope>NUCLEOTIDE SEQUENCE [LARGE SCALE GENOMIC DNA]</scope>
    <source>
        <strain evidence="1 2">R3-3</strain>
    </source>
</reference>
<evidence type="ECO:0000313" key="1">
    <source>
        <dbReference type="EMBL" id="MDY0748709.1"/>
    </source>
</evidence>
<dbReference type="Gene3D" id="1.10.30.50">
    <property type="match status" value="1"/>
</dbReference>
<protein>
    <recommendedName>
        <fullName evidence="3">HNH endonuclease</fullName>
    </recommendedName>
</protein>
<evidence type="ECO:0000313" key="2">
    <source>
        <dbReference type="Proteomes" id="UP001285263"/>
    </source>
</evidence>
<sequence>MPTMDSATVYADCVAGLSNAALSAKFSAATQAVKDEADLYAVRAAASELHLFQAAAWGDGDQLVLQDLTKSEFVGLYDGQMSSTNGNGRNHYDRLRMTELGICPFCGFGHVSTLDHFASKARYPAFSVLPINLVPACADCNKGKGSAPIEAGSAMPHPYFEESRIESDTWLFCDVLQTQPVTTSYRAETPAHWPAALSGRVQRYFSELELAGRYAVQSASHLANIKAFLRKLMPDELQWYLSRKAVGFPYPNTWEAALYAGLLRSPWFMQEGYRL</sequence>
<evidence type="ECO:0008006" key="3">
    <source>
        <dbReference type="Google" id="ProtNLM"/>
    </source>
</evidence>
<proteinExistence type="predicted"/>
<name>A0ABU5DTE2_9BURK</name>
<gene>
    <name evidence="1" type="ORF">SNE35_29695</name>
</gene>
<comment type="caution">
    <text evidence="1">The sequence shown here is derived from an EMBL/GenBank/DDBJ whole genome shotgun (WGS) entry which is preliminary data.</text>
</comment>
<dbReference type="Proteomes" id="UP001285263">
    <property type="component" value="Unassembled WGS sequence"/>
</dbReference>
<keyword evidence="2" id="KW-1185">Reference proteome</keyword>
<accession>A0ABU5DTE2</accession>
<organism evidence="1 2">
    <name type="scientific">Roseateles agri</name>
    <dbReference type="NCBI Taxonomy" id="3098619"/>
    <lineage>
        <taxon>Bacteria</taxon>
        <taxon>Pseudomonadati</taxon>
        <taxon>Pseudomonadota</taxon>
        <taxon>Betaproteobacteria</taxon>
        <taxon>Burkholderiales</taxon>
        <taxon>Sphaerotilaceae</taxon>
        <taxon>Roseateles</taxon>
    </lineage>
</organism>
<dbReference type="EMBL" id="JAXCLA010000011">
    <property type="protein sequence ID" value="MDY0748709.1"/>
    <property type="molecule type" value="Genomic_DNA"/>
</dbReference>